<dbReference type="Gene3D" id="1.10.3720.10">
    <property type="entry name" value="MetI-like"/>
    <property type="match status" value="1"/>
</dbReference>
<dbReference type="PANTHER" id="PTHR43744">
    <property type="entry name" value="ABC TRANSPORTER PERMEASE PROTEIN MG189-RELATED-RELATED"/>
    <property type="match status" value="1"/>
</dbReference>
<evidence type="ECO:0000256" key="2">
    <source>
        <dbReference type="ARBA" id="ARBA00022448"/>
    </source>
</evidence>
<evidence type="ECO:0000256" key="3">
    <source>
        <dbReference type="ARBA" id="ARBA00022475"/>
    </source>
</evidence>
<reference evidence="10" key="1">
    <citation type="journal article" date="2019" name="Int. J. Syst. Evol. Microbiol.">
        <title>The Global Catalogue of Microorganisms (GCM) 10K type strain sequencing project: providing services to taxonomists for standard genome sequencing and annotation.</title>
        <authorList>
            <consortium name="The Broad Institute Genomics Platform"/>
            <consortium name="The Broad Institute Genome Sequencing Center for Infectious Disease"/>
            <person name="Wu L."/>
            <person name="Ma J."/>
        </authorList>
    </citation>
    <scope>NUCLEOTIDE SEQUENCE [LARGE SCALE GENOMIC DNA]</scope>
    <source>
        <strain evidence="10">CCM 7640</strain>
    </source>
</reference>
<feature type="transmembrane region" description="Helical" evidence="7">
    <location>
        <begin position="213"/>
        <end position="234"/>
    </location>
</feature>
<name>A0ABQ1RNL2_9MICO</name>
<dbReference type="SUPFAM" id="SSF161098">
    <property type="entry name" value="MetI-like"/>
    <property type="match status" value="1"/>
</dbReference>
<dbReference type="Proteomes" id="UP000629365">
    <property type="component" value="Unassembled WGS sequence"/>
</dbReference>
<evidence type="ECO:0000256" key="6">
    <source>
        <dbReference type="ARBA" id="ARBA00023136"/>
    </source>
</evidence>
<sequence length="309" mass="33472">MAAIMTALQNEPGTDDGVSTTGVTTGDRKRHRRKASLARNWWGYLLLIAAGLAFVLPLYILVTTAFKTNGEIYTWPMKWLPSEFTWDNLVAAWELAPFDAFITNSVIVTVIGATAKIVLAVFTAYAFAFLPFPGKNVLFLVMLGALMVPGHVTLLVNYITIGNMGLINTYAGLILPGVASAFGTFLLRQHFLSLPKEVFEAAEVDGAGHLRKLFSFALPMSIPAVATVGLIAVIDEWNNFVWPLIITNSVNMRTLPIGLMYLKANDGLTSWGVLMSGTLVVVLPMLIVFLFAQRFIVTGLTGAAAGSGR</sequence>
<feature type="transmembrane region" description="Helical" evidence="7">
    <location>
        <begin position="167"/>
        <end position="187"/>
    </location>
</feature>
<keyword evidence="5 7" id="KW-1133">Transmembrane helix</keyword>
<feature type="transmembrane region" description="Helical" evidence="7">
    <location>
        <begin position="273"/>
        <end position="292"/>
    </location>
</feature>
<dbReference type="PANTHER" id="PTHR43744:SF13">
    <property type="entry name" value="SN-GLYCEROL-3-PHOSPHATE TRANSPORT INTEGRAL MEMBRANE PROTEIN ABC TRANSPORTER UGPE-RELATED"/>
    <property type="match status" value="1"/>
</dbReference>
<feature type="transmembrane region" description="Helical" evidence="7">
    <location>
        <begin position="137"/>
        <end position="161"/>
    </location>
</feature>
<evidence type="ECO:0000313" key="10">
    <source>
        <dbReference type="Proteomes" id="UP000629365"/>
    </source>
</evidence>
<dbReference type="InterPro" id="IPR000515">
    <property type="entry name" value="MetI-like"/>
</dbReference>
<gene>
    <name evidence="9" type="ORF">GCM10007269_15870</name>
</gene>
<accession>A0ABQ1RNL2</accession>
<evidence type="ECO:0000256" key="1">
    <source>
        <dbReference type="ARBA" id="ARBA00004651"/>
    </source>
</evidence>
<feature type="transmembrane region" description="Helical" evidence="7">
    <location>
        <begin position="41"/>
        <end position="62"/>
    </location>
</feature>
<comment type="caution">
    <text evidence="9">The sequence shown here is derived from an EMBL/GenBank/DDBJ whole genome shotgun (WGS) entry which is preliminary data.</text>
</comment>
<evidence type="ECO:0000259" key="8">
    <source>
        <dbReference type="PROSITE" id="PS50928"/>
    </source>
</evidence>
<dbReference type="RefSeq" id="WP_188436038.1">
    <property type="nucleotide sequence ID" value="NZ_BMCM01000002.1"/>
</dbReference>
<keyword evidence="2 7" id="KW-0813">Transport</keyword>
<dbReference type="InterPro" id="IPR035906">
    <property type="entry name" value="MetI-like_sf"/>
</dbReference>
<evidence type="ECO:0000256" key="4">
    <source>
        <dbReference type="ARBA" id="ARBA00022692"/>
    </source>
</evidence>
<dbReference type="Pfam" id="PF00528">
    <property type="entry name" value="BPD_transp_1"/>
    <property type="match status" value="1"/>
</dbReference>
<organism evidence="9 10">
    <name type="scientific">Microbacterium murale</name>
    <dbReference type="NCBI Taxonomy" id="1081040"/>
    <lineage>
        <taxon>Bacteria</taxon>
        <taxon>Bacillati</taxon>
        <taxon>Actinomycetota</taxon>
        <taxon>Actinomycetes</taxon>
        <taxon>Micrococcales</taxon>
        <taxon>Microbacteriaceae</taxon>
        <taxon>Microbacterium</taxon>
    </lineage>
</organism>
<dbReference type="PROSITE" id="PS50928">
    <property type="entry name" value="ABC_TM1"/>
    <property type="match status" value="1"/>
</dbReference>
<keyword evidence="6 7" id="KW-0472">Membrane</keyword>
<keyword evidence="10" id="KW-1185">Reference proteome</keyword>
<comment type="similarity">
    <text evidence="7">Belongs to the binding-protein-dependent transport system permease family.</text>
</comment>
<dbReference type="CDD" id="cd06261">
    <property type="entry name" value="TM_PBP2"/>
    <property type="match status" value="1"/>
</dbReference>
<evidence type="ECO:0000256" key="5">
    <source>
        <dbReference type="ARBA" id="ARBA00022989"/>
    </source>
</evidence>
<keyword evidence="4 7" id="KW-0812">Transmembrane</keyword>
<keyword evidence="3" id="KW-1003">Cell membrane</keyword>
<dbReference type="EMBL" id="BMCM01000002">
    <property type="protein sequence ID" value="GGD73611.1"/>
    <property type="molecule type" value="Genomic_DNA"/>
</dbReference>
<protein>
    <submittedName>
        <fullName evidence="9">Glycerol-3-phosphate ABC transporter permease</fullName>
    </submittedName>
</protein>
<feature type="transmembrane region" description="Helical" evidence="7">
    <location>
        <begin position="106"/>
        <end position="130"/>
    </location>
</feature>
<feature type="domain" description="ABC transmembrane type-1" evidence="8">
    <location>
        <begin position="102"/>
        <end position="292"/>
    </location>
</feature>
<evidence type="ECO:0000256" key="7">
    <source>
        <dbReference type="RuleBase" id="RU363032"/>
    </source>
</evidence>
<proteinExistence type="inferred from homology"/>
<evidence type="ECO:0000313" key="9">
    <source>
        <dbReference type="EMBL" id="GGD73611.1"/>
    </source>
</evidence>
<comment type="subcellular location">
    <subcellularLocation>
        <location evidence="1 7">Cell membrane</location>
        <topology evidence="1 7">Multi-pass membrane protein</topology>
    </subcellularLocation>
</comment>